<dbReference type="STRING" id="926569.ANT_01470"/>
<keyword evidence="4 6" id="KW-1133">Transmembrane helix</keyword>
<feature type="transmembrane region" description="Helical" evidence="6">
    <location>
        <begin position="167"/>
        <end position="186"/>
    </location>
</feature>
<dbReference type="PANTHER" id="PTHR31885">
    <property type="entry name" value="GH04784P"/>
    <property type="match status" value="1"/>
</dbReference>
<comment type="similarity">
    <text evidence="2">Belongs to the TMEM86 family.</text>
</comment>
<evidence type="ECO:0000256" key="1">
    <source>
        <dbReference type="ARBA" id="ARBA00004141"/>
    </source>
</evidence>
<dbReference type="InterPro" id="IPR012506">
    <property type="entry name" value="TMEM86B-like"/>
</dbReference>
<comment type="subcellular location">
    <subcellularLocation>
        <location evidence="1">Membrane</location>
        <topology evidence="1">Multi-pass membrane protein</topology>
    </subcellularLocation>
</comment>
<keyword evidence="5 6" id="KW-0472">Membrane</keyword>
<protein>
    <submittedName>
        <fullName evidence="7">Hypothetical membrane protein</fullName>
    </submittedName>
</protein>
<name>E8MZ38_ANATU</name>
<dbReference type="GO" id="GO:0016020">
    <property type="term" value="C:membrane"/>
    <property type="evidence" value="ECO:0007669"/>
    <property type="project" value="UniProtKB-SubCell"/>
</dbReference>
<dbReference type="HOGENOM" id="CLU_079086_1_0_0"/>
<feature type="transmembrane region" description="Helical" evidence="6">
    <location>
        <begin position="101"/>
        <end position="120"/>
    </location>
</feature>
<dbReference type="KEGG" id="atm:ANT_01470"/>
<feature type="transmembrane region" description="Helical" evidence="6">
    <location>
        <begin position="38"/>
        <end position="63"/>
    </location>
</feature>
<keyword evidence="3 6" id="KW-0812">Transmembrane</keyword>
<organism evidence="7 8">
    <name type="scientific">Anaerolinea thermophila (strain DSM 14523 / JCM 11388 / NBRC 100420 / UNI-1)</name>
    <dbReference type="NCBI Taxonomy" id="926569"/>
    <lineage>
        <taxon>Bacteria</taxon>
        <taxon>Bacillati</taxon>
        <taxon>Chloroflexota</taxon>
        <taxon>Anaerolineae</taxon>
        <taxon>Anaerolineales</taxon>
        <taxon>Anaerolineaceae</taxon>
        <taxon>Anaerolinea</taxon>
    </lineage>
</organism>
<sequence>MNTWLLVLTFAACVLEWVAVLQKSRWHDFTKPLPMILLILWYSLSGGWTGQGVWFGLGLAASLLGDLLLLRERTFLPGMGAFFLAHVFYITGLWHGAPPQMGLAVLFLAVVAVALGWLAWQARGEAWRRLKQAGMALPVTAYALILSAMTFSALLTLARPDWNPQGALLLALGAVLFFLSDAILAWDRFLRPLRAPEVLMIPYLLGQVGIAVGAWLTFA</sequence>
<dbReference type="EMBL" id="AP012029">
    <property type="protein sequence ID" value="BAJ62181.1"/>
    <property type="molecule type" value="Genomic_DNA"/>
</dbReference>
<keyword evidence="8" id="KW-1185">Reference proteome</keyword>
<feature type="transmembrane region" description="Helical" evidence="6">
    <location>
        <begin position="198"/>
        <end position="218"/>
    </location>
</feature>
<proteinExistence type="inferred from homology"/>
<evidence type="ECO:0000313" key="8">
    <source>
        <dbReference type="Proteomes" id="UP000008922"/>
    </source>
</evidence>
<evidence type="ECO:0000256" key="4">
    <source>
        <dbReference type="ARBA" id="ARBA00022989"/>
    </source>
</evidence>
<dbReference type="AlphaFoldDB" id="E8MZ38"/>
<accession>E8MZ38</accession>
<reference evidence="7 8" key="1">
    <citation type="submission" date="2010-12" db="EMBL/GenBank/DDBJ databases">
        <title>Whole genome sequence of Anaerolinea thermophila UNI-1.</title>
        <authorList>
            <person name="Narita-Yamada S."/>
            <person name="Kishi E."/>
            <person name="Watanabe Y."/>
            <person name="Takasaki K."/>
            <person name="Ankai A."/>
            <person name="Oguchi A."/>
            <person name="Fukui S."/>
            <person name="Takahashi M."/>
            <person name="Yashiro I."/>
            <person name="Hosoyama A."/>
            <person name="Sekiguchi Y."/>
            <person name="Hanada S."/>
            <person name="Fujita N."/>
        </authorList>
    </citation>
    <scope>NUCLEOTIDE SEQUENCE [LARGE SCALE GENOMIC DNA]</scope>
    <source>
        <strain evidence="8">DSM 14523 / JCM 11388 / NBRC 100420 / UNI-1</strain>
    </source>
</reference>
<evidence type="ECO:0000256" key="5">
    <source>
        <dbReference type="ARBA" id="ARBA00023136"/>
    </source>
</evidence>
<dbReference type="RefSeq" id="WP_013558579.1">
    <property type="nucleotide sequence ID" value="NC_014960.1"/>
</dbReference>
<dbReference type="InParanoid" id="E8MZ38"/>
<evidence type="ECO:0000256" key="6">
    <source>
        <dbReference type="SAM" id="Phobius"/>
    </source>
</evidence>
<feature type="transmembrane region" description="Helical" evidence="6">
    <location>
        <begin position="132"/>
        <end position="155"/>
    </location>
</feature>
<dbReference type="Pfam" id="PF07947">
    <property type="entry name" value="YhhN"/>
    <property type="match status" value="1"/>
</dbReference>
<dbReference type="PANTHER" id="PTHR31885:SF6">
    <property type="entry name" value="GH04784P"/>
    <property type="match status" value="1"/>
</dbReference>
<dbReference type="OrthoDB" id="5592477at2"/>
<feature type="transmembrane region" description="Helical" evidence="6">
    <location>
        <begin position="75"/>
        <end position="95"/>
    </location>
</feature>
<dbReference type="eggNOG" id="COG3714">
    <property type="taxonomic scope" value="Bacteria"/>
</dbReference>
<dbReference type="GO" id="GO:0016787">
    <property type="term" value="F:hydrolase activity"/>
    <property type="evidence" value="ECO:0007669"/>
    <property type="project" value="TreeGrafter"/>
</dbReference>
<evidence type="ECO:0000313" key="7">
    <source>
        <dbReference type="EMBL" id="BAJ62181.1"/>
    </source>
</evidence>
<dbReference type="Proteomes" id="UP000008922">
    <property type="component" value="Chromosome"/>
</dbReference>
<evidence type="ECO:0000256" key="2">
    <source>
        <dbReference type="ARBA" id="ARBA00007375"/>
    </source>
</evidence>
<gene>
    <name evidence="7" type="ordered locus">ANT_01470</name>
</gene>
<evidence type="ECO:0000256" key="3">
    <source>
        <dbReference type="ARBA" id="ARBA00022692"/>
    </source>
</evidence>